<dbReference type="PANTHER" id="PTHR42648">
    <property type="entry name" value="TRANSPOSASE, PUTATIVE-RELATED"/>
    <property type="match status" value="1"/>
</dbReference>
<dbReference type="PANTHER" id="PTHR42648:SF29">
    <property type="entry name" value="RNA-DIRECTED DNA POLYMERASE"/>
    <property type="match status" value="1"/>
</dbReference>
<comment type="caution">
    <text evidence="2">The sequence shown here is derived from an EMBL/GenBank/DDBJ whole genome shotgun (WGS) entry which is preliminary data.</text>
</comment>
<feature type="domain" description="GAG-pre-integrase" evidence="1">
    <location>
        <begin position="12"/>
        <end position="56"/>
    </location>
</feature>
<reference evidence="2" key="1">
    <citation type="submission" date="2022-07" db="EMBL/GenBank/DDBJ databases">
        <authorList>
            <person name="Macas J."/>
            <person name="Novak P."/>
            <person name="Neumann P."/>
        </authorList>
    </citation>
    <scope>NUCLEOTIDE SEQUENCE</scope>
</reference>
<keyword evidence="3" id="KW-1185">Reference proteome</keyword>
<dbReference type="Proteomes" id="UP001152523">
    <property type="component" value="Unassembled WGS sequence"/>
</dbReference>
<dbReference type="Pfam" id="PF13976">
    <property type="entry name" value="gag_pre-integrs"/>
    <property type="match status" value="1"/>
</dbReference>
<evidence type="ECO:0000259" key="1">
    <source>
        <dbReference type="Pfam" id="PF13976"/>
    </source>
</evidence>
<dbReference type="InterPro" id="IPR039537">
    <property type="entry name" value="Retrotran_Ty1/copia-like"/>
</dbReference>
<dbReference type="EMBL" id="CAMAPF010000045">
    <property type="protein sequence ID" value="CAH9083893.1"/>
    <property type="molecule type" value="Genomic_DNA"/>
</dbReference>
<gene>
    <name evidence="2" type="ORF">CEPIT_LOCUS8720</name>
</gene>
<dbReference type="AlphaFoldDB" id="A0AAV0CVG3"/>
<feature type="non-terminal residue" evidence="2">
    <location>
        <position position="103"/>
    </location>
</feature>
<proteinExistence type="predicted"/>
<name>A0AAV0CVG3_9ASTE</name>
<sequence length="103" mass="11758">MGAVARKALMTTPDVSIWHKRLGHASEAKLHRVDFLADFTFKLKDRVCDSCVKAKHTRLSFGKSSIKTSECFDLLHCDIWGSYRMPSLSGARYFLTIIDDYSR</sequence>
<organism evidence="2 3">
    <name type="scientific">Cuscuta epithymum</name>
    <dbReference type="NCBI Taxonomy" id="186058"/>
    <lineage>
        <taxon>Eukaryota</taxon>
        <taxon>Viridiplantae</taxon>
        <taxon>Streptophyta</taxon>
        <taxon>Embryophyta</taxon>
        <taxon>Tracheophyta</taxon>
        <taxon>Spermatophyta</taxon>
        <taxon>Magnoliopsida</taxon>
        <taxon>eudicotyledons</taxon>
        <taxon>Gunneridae</taxon>
        <taxon>Pentapetalae</taxon>
        <taxon>asterids</taxon>
        <taxon>lamiids</taxon>
        <taxon>Solanales</taxon>
        <taxon>Convolvulaceae</taxon>
        <taxon>Cuscuteae</taxon>
        <taxon>Cuscuta</taxon>
        <taxon>Cuscuta subgen. Cuscuta</taxon>
    </lineage>
</organism>
<protein>
    <recommendedName>
        <fullName evidence="1">GAG-pre-integrase domain-containing protein</fullName>
    </recommendedName>
</protein>
<evidence type="ECO:0000313" key="3">
    <source>
        <dbReference type="Proteomes" id="UP001152523"/>
    </source>
</evidence>
<evidence type="ECO:0000313" key="2">
    <source>
        <dbReference type="EMBL" id="CAH9083893.1"/>
    </source>
</evidence>
<dbReference type="InterPro" id="IPR025724">
    <property type="entry name" value="GAG-pre-integrase_dom"/>
</dbReference>
<accession>A0AAV0CVG3</accession>